<gene>
    <name evidence="1" type="ORF">PsorP6_005603</name>
</gene>
<keyword evidence="2" id="KW-1185">Reference proteome</keyword>
<dbReference type="Proteomes" id="UP001163321">
    <property type="component" value="Chromosome 4"/>
</dbReference>
<sequence>MKPKVLENLEQKEQNLDETLKKLEEADDDELERLREKRLHAMQQKVQELLAQGHGEYTTIAETQEFFETAKKSEKVVVHFFRRANAFCQVVDGHLNRLALHHVKTKFARMDAEKAEYLVDKIGV</sequence>
<proteinExistence type="predicted"/>
<name>A0ACC0W220_9STRA</name>
<evidence type="ECO:0000313" key="1">
    <source>
        <dbReference type="EMBL" id="KAI9912705.1"/>
    </source>
</evidence>
<organism evidence="1 2">
    <name type="scientific">Peronosclerospora sorghi</name>
    <dbReference type="NCBI Taxonomy" id="230839"/>
    <lineage>
        <taxon>Eukaryota</taxon>
        <taxon>Sar</taxon>
        <taxon>Stramenopiles</taxon>
        <taxon>Oomycota</taxon>
        <taxon>Peronosporomycetes</taxon>
        <taxon>Peronosporales</taxon>
        <taxon>Peronosporaceae</taxon>
        <taxon>Peronosclerospora</taxon>
    </lineage>
</organism>
<dbReference type="EMBL" id="CM047583">
    <property type="protein sequence ID" value="KAI9912705.1"/>
    <property type="molecule type" value="Genomic_DNA"/>
</dbReference>
<comment type="caution">
    <text evidence="1">The sequence shown here is derived from an EMBL/GenBank/DDBJ whole genome shotgun (WGS) entry which is preliminary data.</text>
</comment>
<reference evidence="1 2" key="1">
    <citation type="journal article" date="2022" name="bioRxiv">
        <title>The genome of the oomycete Peronosclerospora sorghi, a cosmopolitan pathogen of maize and sorghum, is inflated with dispersed pseudogenes.</title>
        <authorList>
            <person name="Fletcher K."/>
            <person name="Martin F."/>
            <person name="Isakeit T."/>
            <person name="Cavanaugh K."/>
            <person name="Magill C."/>
            <person name="Michelmore R."/>
        </authorList>
    </citation>
    <scope>NUCLEOTIDE SEQUENCE [LARGE SCALE GENOMIC DNA]</scope>
    <source>
        <strain evidence="1">P6</strain>
    </source>
</reference>
<evidence type="ECO:0000313" key="2">
    <source>
        <dbReference type="Proteomes" id="UP001163321"/>
    </source>
</evidence>
<accession>A0ACC0W220</accession>
<protein>
    <submittedName>
        <fullName evidence="1">Uncharacterized protein</fullName>
    </submittedName>
</protein>